<organism evidence="1 2">
    <name type="scientific">Dichomitus squalens</name>
    <dbReference type="NCBI Taxonomy" id="114155"/>
    <lineage>
        <taxon>Eukaryota</taxon>
        <taxon>Fungi</taxon>
        <taxon>Dikarya</taxon>
        <taxon>Basidiomycota</taxon>
        <taxon>Agaricomycotina</taxon>
        <taxon>Agaricomycetes</taxon>
        <taxon>Polyporales</taxon>
        <taxon>Polyporaceae</taxon>
        <taxon>Dichomitus</taxon>
    </lineage>
</organism>
<dbReference type="AlphaFoldDB" id="A0A4Q9NQ81"/>
<proteinExistence type="predicted"/>
<gene>
    <name evidence="1" type="ORF">BD310DRAFT_934997</name>
</gene>
<evidence type="ECO:0000313" key="1">
    <source>
        <dbReference type="EMBL" id="TBU54845.1"/>
    </source>
</evidence>
<name>A0A4Q9NQ81_9APHY</name>
<protein>
    <submittedName>
        <fullName evidence="1">Uncharacterized protein</fullName>
    </submittedName>
</protein>
<accession>A0A4Q9NQ81</accession>
<reference evidence="1 2" key="1">
    <citation type="submission" date="2019-01" db="EMBL/GenBank/DDBJ databases">
        <title>Draft genome sequences of three monokaryotic isolates of the white-rot basidiomycete fungus Dichomitus squalens.</title>
        <authorList>
            <consortium name="DOE Joint Genome Institute"/>
            <person name="Lopez S.C."/>
            <person name="Andreopoulos B."/>
            <person name="Pangilinan J."/>
            <person name="Lipzen A."/>
            <person name="Riley R."/>
            <person name="Ahrendt S."/>
            <person name="Ng V."/>
            <person name="Barry K."/>
            <person name="Daum C."/>
            <person name="Grigoriev I.V."/>
            <person name="Hilden K.S."/>
            <person name="Makela M.R."/>
            <person name="de Vries R.P."/>
        </authorList>
    </citation>
    <scope>NUCLEOTIDE SEQUENCE [LARGE SCALE GENOMIC DNA]</scope>
    <source>
        <strain evidence="1 2">CBS 464.89</strain>
    </source>
</reference>
<sequence>MVLKRAEIYASVSSMVCFLRRSRGYMQSVRLSEHWGRDSDRWPLKTRLVCIIIPSCCLAPRRDTQLMFVAPMFSAINCSSLRTAIHIVSDGYQHLERLDRVLSNTNMRTLLCLATAPT</sequence>
<dbReference type="EMBL" id="ML145180">
    <property type="protein sequence ID" value="TBU54845.1"/>
    <property type="molecule type" value="Genomic_DNA"/>
</dbReference>
<dbReference type="Proteomes" id="UP000292082">
    <property type="component" value="Unassembled WGS sequence"/>
</dbReference>
<evidence type="ECO:0000313" key="2">
    <source>
        <dbReference type="Proteomes" id="UP000292082"/>
    </source>
</evidence>
<keyword evidence="2" id="KW-1185">Reference proteome</keyword>